<proteinExistence type="inferred from homology"/>
<dbReference type="InterPro" id="IPR015424">
    <property type="entry name" value="PyrdxlP-dep_Trfase"/>
</dbReference>
<dbReference type="Pfam" id="PF00282">
    <property type="entry name" value="Pyridoxal_deC"/>
    <property type="match status" value="1"/>
</dbReference>
<evidence type="ECO:0000256" key="4">
    <source>
        <dbReference type="ARBA" id="ARBA00022898"/>
    </source>
</evidence>
<sequence length="504" mass="55196">MPSSPAPPASPLFADRADLATLLAAALDESVHFLDTAPNRRIGTIKPHAEVLPAYQYPGNLIGRGTQLAFDTDFGEGQGALKTLRHFIRRYDDYICGSTTPRYLGYVTGGVTPAALVGDWLASVYDQNPQGLRWFGDASARIEHKTIHLLQDLLGLDRSFNGGFVTGATVSNFTCLGVARQWAGRRLGIDVARDGMSQRIPVLTATPHSSAVKALAMLGMGRASIVEVATLPGREAMDVGDLAKQAASLGDRPFIVVASAGTVNTADFDDFQAILRLRDRHPFWLHIDGAFGGFANLAGPPVRRDLLEGWTQADSITVDNHKWLNVPYDSGTWFVKKEHEKLQVEAFKNGNAPYLDGPHGHFNYLNLGPENSRRLRALPVWFTIRAYGKPGYRDIVKRCVDSAFGLAEKIVASEEFELLAPVRLNVVAFTLSGKDDPATIDRFAQLLNNNGRYFLTPTTLFGRRGLRAAFVNWQASRSITHHLFLELRATFAQLTFAPAAPPTS</sequence>
<dbReference type="InterPro" id="IPR015421">
    <property type="entry name" value="PyrdxlP-dep_Trfase_major"/>
</dbReference>
<dbReference type="SUPFAM" id="SSF53383">
    <property type="entry name" value="PLP-dependent transferases"/>
    <property type="match status" value="1"/>
</dbReference>
<gene>
    <name evidence="7" type="ORF">LEM8419_02165</name>
</gene>
<keyword evidence="4 6" id="KW-0663">Pyridoxal phosphate</keyword>
<keyword evidence="5 6" id="KW-0456">Lyase</keyword>
<protein>
    <recommendedName>
        <fullName evidence="9">Aspartate aminotransferase family protein</fullName>
    </recommendedName>
</protein>
<evidence type="ECO:0000256" key="1">
    <source>
        <dbReference type="ARBA" id="ARBA00001933"/>
    </source>
</evidence>
<evidence type="ECO:0000256" key="5">
    <source>
        <dbReference type="ARBA" id="ARBA00023239"/>
    </source>
</evidence>
<name>A0ABM9B248_9BACT</name>
<evidence type="ECO:0000256" key="6">
    <source>
        <dbReference type="RuleBase" id="RU000382"/>
    </source>
</evidence>
<dbReference type="Gene3D" id="3.40.640.10">
    <property type="entry name" value="Type I PLP-dependent aspartate aminotransferase-like (Major domain)"/>
    <property type="match status" value="1"/>
</dbReference>
<dbReference type="PANTHER" id="PTHR11999">
    <property type="entry name" value="GROUP II PYRIDOXAL-5-PHOSPHATE DECARBOXYLASE"/>
    <property type="match status" value="1"/>
</dbReference>
<dbReference type="RefSeq" id="WP_238751112.1">
    <property type="nucleotide sequence ID" value="NZ_CAKLPZ010000002.1"/>
</dbReference>
<reference evidence="7" key="1">
    <citation type="submission" date="2021-12" db="EMBL/GenBank/DDBJ databases">
        <authorList>
            <person name="Rodrigo-Torres L."/>
            <person name="Arahal R. D."/>
            <person name="Lucena T."/>
        </authorList>
    </citation>
    <scope>NUCLEOTIDE SEQUENCE</scope>
    <source>
        <strain evidence="7">CECT 8419</strain>
    </source>
</reference>
<evidence type="ECO:0008006" key="9">
    <source>
        <dbReference type="Google" id="ProtNLM"/>
    </source>
</evidence>
<evidence type="ECO:0000256" key="3">
    <source>
        <dbReference type="ARBA" id="ARBA00022793"/>
    </source>
</evidence>
<accession>A0ABM9B248</accession>
<comment type="cofactor">
    <cofactor evidence="1 6">
        <name>pyridoxal 5'-phosphate</name>
        <dbReference type="ChEBI" id="CHEBI:597326"/>
    </cofactor>
</comment>
<evidence type="ECO:0000313" key="8">
    <source>
        <dbReference type="Proteomes" id="UP000837803"/>
    </source>
</evidence>
<keyword evidence="3" id="KW-0210">Decarboxylase</keyword>
<dbReference type="Gene3D" id="3.90.1150.10">
    <property type="entry name" value="Aspartate Aminotransferase, domain 1"/>
    <property type="match status" value="1"/>
</dbReference>
<dbReference type="PRINTS" id="PR00800">
    <property type="entry name" value="YHDCRBOXLASE"/>
</dbReference>
<dbReference type="InterPro" id="IPR015422">
    <property type="entry name" value="PyrdxlP-dep_Trfase_small"/>
</dbReference>
<keyword evidence="8" id="KW-1185">Reference proteome</keyword>
<dbReference type="Proteomes" id="UP000837803">
    <property type="component" value="Unassembled WGS sequence"/>
</dbReference>
<dbReference type="InterPro" id="IPR010977">
    <property type="entry name" value="Aromatic_deC"/>
</dbReference>
<comment type="similarity">
    <text evidence="2 6">Belongs to the group II decarboxylase family.</text>
</comment>
<dbReference type="InterPro" id="IPR002129">
    <property type="entry name" value="PyrdxlP-dep_de-COase"/>
</dbReference>
<dbReference type="PANTHER" id="PTHR11999:SF70">
    <property type="entry name" value="MIP05841P"/>
    <property type="match status" value="1"/>
</dbReference>
<dbReference type="EMBL" id="CAKLPZ010000002">
    <property type="protein sequence ID" value="CAH1001265.1"/>
    <property type="molecule type" value="Genomic_DNA"/>
</dbReference>
<comment type="caution">
    <text evidence="7">The sequence shown here is derived from an EMBL/GenBank/DDBJ whole genome shotgun (WGS) entry which is preliminary data.</text>
</comment>
<evidence type="ECO:0000256" key="2">
    <source>
        <dbReference type="ARBA" id="ARBA00009533"/>
    </source>
</evidence>
<evidence type="ECO:0000313" key="7">
    <source>
        <dbReference type="EMBL" id="CAH1001265.1"/>
    </source>
</evidence>
<organism evidence="7 8">
    <name type="scientific">Neolewinella maritima</name>
    <dbReference type="NCBI Taxonomy" id="1383882"/>
    <lineage>
        <taxon>Bacteria</taxon>
        <taxon>Pseudomonadati</taxon>
        <taxon>Bacteroidota</taxon>
        <taxon>Saprospiria</taxon>
        <taxon>Saprospirales</taxon>
        <taxon>Lewinellaceae</taxon>
        <taxon>Neolewinella</taxon>
    </lineage>
</organism>